<proteinExistence type="predicted"/>
<accession>A0A0F9I4A7</accession>
<gene>
    <name evidence="1" type="ORF">LCGC14_1922460</name>
</gene>
<name>A0A0F9I4A7_9ZZZZ</name>
<evidence type="ECO:0000313" key="1">
    <source>
        <dbReference type="EMBL" id="KKL88665.1"/>
    </source>
</evidence>
<comment type="caution">
    <text evidence="1">The sequence shown here is derived from an EMBL/GenBank/DDBJ whole genome shotgun (WGS) entry which is preliminary data.</text>
</comment>
<sequence length="61" mass="6987">MSKDRDLLITLSEAVVLLLDHALHRPSLDRHNKVRSNLNEAIQAKIGDQLDRETEKRDGLK</sequence>
<dbReference type="EMBL" id="LAZR01020500">
    <property type="protein sequence ID" value="KKL88665.1"/>
    <property type="molecule type" value="Genomic_DNA"/>
</dbReference>
<reference evidence="1" key="1">
    <citation type="journal article" date="2015" name="Nature">
        <title>Complex archaea that bridge the gap between prokaryotes and eukaryotes.</title>
        <authorList>
            <person name="Spang A."/>
            <person name="Saw J.H."/>
            <person name="Jorgensen S.L."/>
            <person name="Zaremba-Niedzwiedzka K."/>
            <person name="Martijn J."/>
            <person name="Lind A.E."/>
            <person name="van Eijk R."/>
            <person name="Schleper C."/>
            <person name="Guy L."/>
            <person name="Ettema T.J."/>
        </authorList>
    </citation>
    <scope>NUCLEOTIDE SEQUENCE</scope>
</reference>
<dbReference type="AlphaFoldDB" id="A0A0F9I4A7"/>
<protein>
    <submittedName>
        <fullName evidence="1">Uncharacterized protein</fullName>
    </submittedName>
</protein>
<organism evidence="1">
    <name type="scientific">marine sediment metagenome</name>
    <dbReference type="NCBI Taxonomy" id="412755"/>
    <lineage>
        <taxon>unclassified sequences</taxon>
        <taxon>metagenomes</taxon>
        <taxon>ecological metagenomes</taxon>
    </lineage>
</organism>